<protein>
    <submittedName>
        <fullName evidence="1">Uncharacterized protein</fullName>
    </submittedName>
</protein>
<gene>
    <name evidence="1" type="ORF">GCM10011348_18840</name>
</gene>
<dbReference type="EMBL" id="BMLT01000004">
    <property type="protein sequence ID" value="GGO80954.1"/>
    <property type="molecule type" value="Genomic_DNA"/>
</dbReference>
<reference evidence="1 2" key="1">
    <citation type="journal article" date="2014" name="Int. J. Syst. Evol. Microbiol.">
        <title>Complete genome sequence of Corynebacterium casei LMG S-19264T (=DSM 44701T), isolated from a smear-ripened cheese.</title>
        <authorList>
            <consortium name="US DOE Joint Genome Institute (JGI-PGF)"/>
            <person name="Walter F."/>
            <person name="Albersmeier A."/>
            <person name="Kalinowski J."/>
            <person name="Ruckert C."/>
        </authorList>
    </citation>
    <scope>NUCLEOTIDE SEQUENCE [LARGE SCALE GENOMIC DNA]</scope>
    <source>
        <strain evidence="1 2">CGMCC 1.7286</strain>
    </source>
</reference>
<name>A0A918DT33_9GAMM</name>
<accession>A0A918DT33</accession>
<dbReference type="NCBIfam" id="TIGR04498">
    <property type="entry name" value="AbiV_defense"/>
    <property type="match status" value="1"/>
</dbReference>
<keyword evidence="2" id="KW-1185">Reference proteome</keyword>
<comment type="caution">
    <text evidence="1">The sequence shown here is derived from an EMBL/GenBank/DDBJ whole genome shotgun (WGS) entry which is preliminary data.</text>
</comment>
<organism evidence="1 2">
    <name type="scientific">Marinobacterium nitratireducens</name>
    <dbReference type="NCBI Taxonomy" id="518897"/>
    <lineage>
        <taxon>Bacteria</taxon>
        <taxon>Pseudomonadati</taxon>
        <taxon>Pseudomonadota</taxon>
        <taxon>Gammaproteobacteria</taxon>
        <taxon>Oceanospirillales</taxon>
        <taxon>Oceanospirillaceae</taxon>
        <taxon>Marinobacterium</taxon>
    </lineage>
</organism>
<dbReference type="InterPro" id="IPR030987">
    <property type="entry name" value="AbiV"/>
</dbReference>
<sequence length="111" mass="12372">MLFESARYPSALALAILSIEESGKAFILRSLSLAHDGKELKEGWRKYRSHKDKNTHWIAVDMMLEGAKSLSDLSKVADPRSSNDLGSIEAGGAIYRLFGFCPLVFPRRSSR</sequence>
<evidence type="ECO:0000313" key="1">
    <source>
        <dbReference type="EMBL" id="GGO80954.1"/>
    </source>
</evidence>
<dbReference type="Pfam" id="PF18728">
    <property type="entry name" value="HEPN_AbiV"/>
    <property type="match status" value="1"/>
</dbReference>
<evidence type="ECO:0000313" key="2">
    <source>
        <dbReference type="Proteomes" id="UP000599578"/>
    </source>
</evidence>
<proteinExistence type="predicted"/>
<dbReference type="Proteomes" id="UP000599578">
    <property type="component" value="Unassembled WGS sequence"/>
</dbReference>
<dbReference type="AlphaFoldDB" id="A0A918DT33"/>